<keyword evidence="2" id="KW-1185">Reference proteome</keyword>
<dbReference type="Proteomes" id="UP000287872">
    <property type="component" value="Unassembled WGS sequence"/>
</dbReference>
<evidence type="ECO:0000313" key="1">
    <source>
        <dbReference type="EMBL" id="GCD11601.1"/>
    </source>
</evidence>
<comment type="caution">
    <text evidence="1">The sequence shown here is derived from an EMBL/GenBank/DDBJ whole genome shotgun (WGS) entry which is preliminary data.</text>
</comment>
<name>A0A401UQ08_9CLOT</name>
<accession>A0A401UQ08</accession>
<proteinExistence type="predicted"/>
<gene>
    <name evidence="1" type="ORF">Ctaglu_32240</name>
</gene>
<sequence>MTQSSHNNANNFSMITKLATFLPIMKGFDSIVHVEKGSYYTFFQD</sequence>
<dbReference type="AlphaFoldDB" id="A0A401UQ08"/>
<organism evidence="1 2">
    <name type="scientific">Clostridium tagluense</name>
    <dbReference type="NCBI Taxonomy" id="360422"/>
    <lineage>
        <taxon>Bacteria</taxon>
        <taxon>Bacillati</taxon>
        <taxon>Bacillota</taxon>
        <taxon>Clostridia</taxon>
        <taxon>Eubacteriales</taxon>
        <taxon>Clostridiaceae</taxon>
        <taxon>Clostridium</taxon>
    </lineage>
</organism>
<dbReference type="EMBL" id="BHYK01000020">
    <property type="protein sequence ID" value="GCD11601.1"/>
    <property type="molecule type" value="Genomic_DNA"/>
</dbReference>
<reference evidence="1 2" key="1">
    <citation type="submission" date="2018-11" db="EMBL/GenBank/DDBJ databases">
        <title>Genome sequencing and assembly of Clostridium tagluense strain A121.</title>
        <authorList>
            <person name="Murakami T."/>
            <person name="Segawa T."/>
            <person name="Shcherbakova V.A."/>
            <person name="Mori H."/>
            <person name="Yoshimura Y."/>
        </authorList>
    </citation>
    <scope>NUCLEOTIDE SEQUENCE [LARGE SCALE GENOMIC DNA]</scope>
    <source>
        <strain evidence="1 2">A121</strain>
    </source>
</reference>
<evidence type="ECO:0000313" key="2">
    <source>
        <dbReference type="Proteomes" id="UP000287872"/>
    </source>
</evidence>
<protein>
    <submittedName>
        <fullName evidence="1">Uncharacterized protein</fullName>
    </submittedName>
</protein>
<dbReference type="RefSeq" id="WP_164948328.1">
    <property type="nucleotide sequence ID" value="NZ_BHYK01000020.1"/>
</dbReference>